<dbReference type="NCBIfam" id="NF045797">
    <property type="entry name" value="DsrO"/>
    <property type="match status" value="1"/>
</dbReference>
<keyword evidence="3" id="KW-0408">Iron</keyword>
<dbReference type="Proteomes" id="UP000478463">
    <property type="component" value="Chromosome"/>
</dbReference>
<evidence type="ECO:0000313" key="6">
    <source>
        <dbReference type="EMBL" id="QOS70005.1"/>
    </source>
</evidence>
<evidence type="ECO:0000256" key="3">
    <source>
        <dbReference type="ARBA" id="ARBA00023004"/>
    </source>
</evidence>
<dbReference type="GO" id="GO:0051539">
    <property type="term" value="F:4 iron, 4 sulfur cluster binding"/>
    <property type="evidence" value="ECO:0007669"/>
    <property type="project" value="UniProtKB-KW"/>
</dbReference>
<dbReference type="PROSITE" id="PS00198">
    <property type="entry name" value="4FE4S_FER_1"/>
    <property type="match status" value="1"/>
</dbReference>
<dbReference type="Gene3D" id="3.30.70.20">
    <property type="match status" value="2"/>
</dbReference>
<dbReference type="CDD" id="cd10551">
    <property type="entry name" value="PsrB"/>
    <property type="match status" value="1"/>
</dbReference>
<evidence type="ECO:0000256" key="1">
    <source>
        <dbReference type="ARBA" id="ARBA00022485"/>
    </source>
</evidence>
<proteinExistence type="predicted"/>
<dbReference type="InterPro" id="IPR017900">
    <property type="entry name" value="4Fe4S_Fe_S_CS"/>
</dbReference>
<dbReference type="InterPro" id="IPR017896">
    <property type="entry name" value="4Fe4S_Fe-S-bd"/>
</dbReference>
<keyword evidence="2" id="KW-0479">Metal-binding</keyword>
<dbReference type="PANTHER" id="PTHR43177:SF3">
    <property type="entry name" value="PROTEIN NRFC HOMOLOG"/>
    <property type="match status" value="1"/>
</dbReference>
<name>A0A6L7ISM6_9ACTN</name>
<evidence type="ECO:0000313" key="7">
    <source>
        <dbReference type="Proteomes" id="UP000478463"/>
    </source>
</evidence>
<feature type="domain" description="4Fe-4S ferredoxin-type" evidence="5">
    <location>
        <begin position="140"/>
        <end position="169"/>
    </location>
</feature>
<gene>
    <name evidence="6" type="ORF">GS424_009535</name>
</gene>
<evidence type="ECO:0000256" key="2">
    <source>
        <dbReference type="ARBA" id="ARBA00022723"/>
    </source>
</evidence>
<dbReference type="InterPro" id="IPR006311">
    <property type="entry name" value="TAT_signal"/>
</dbReference>
<dbReference type="GO" id="GO:0046872">
    <property type="term" value="F:metal ion binding"/>
    <property type="evidence" value="ECO:0007669"/>
    <property type="project" value="UniProtKB-KW"/>
</dbReference>
<dbReference type="InterPro" id="IPR054822">
    <property type="entry name" value="DsrO-like"/>
</dbReference>
<reference evidence="6 7" key="1">
    <citation type="submission" date="2020-10" db="EMBL/GenBank/DDBJ databases">
        <title>Eggerthella sp. nov., isolated from human feces.</title>
        <authorList>
            <person name="Yajun G."/>
        </authorList>
    </citation>
    <scope>NUCLEOTIDE SEQUENCE [LARGE SCALE GENOMIC DNA]</scope>
    <source>
        <strain evidence="6 7">HF-1101</strain>
    </source>
</reference>
<keyword evidence="1" id="KW-0004">4Fe-4S</keyword>
<evidence type="ECO:0000256" key="4">
    <source>
        <dbReference type="ARBA" id="ARBA00023014"/>
    </source>
</evidence>
<dbReference type="PROSITE" id="PS51318">
    <property type="entry name" value="TAT"/>
    <property type="match status" value="1"/>
</dbReference>
<dbReference type="InterPro" id="IPR050954">
    <property type="entry name" value="ET_IronSulfur_Cluster-Binding"/>
</dbReference>
<protein>
    <submittedName>
        <fullName evidence="6">4Fe-4S dicluster domain-containing protein</fullName>
    </submittedName>
</protein>
<organism evidence="6 7">
    <name type="scientific">Eggerthella guodeyinii</name>
    <dbReference type="NCBI Taxonomy" id="2690837"/>
    <lineage>
        <taxon>Bacteria</taxon>
        <taxon>Bacillati</taxon>
        <taxon>Actinomycetota</taxon>
        <taxon>Coriobacteriia</taxon>
        <taxon>Eggerthellales</taxon>
        <taxon>Eggerthellaceae</taxon>
        <taxon>Eggerthella</taxon>
    </lineage>
</organism>
<dbReference type="PROSITE" id="PS51379">
    <property type="entry name" value="4FE4S_FER_2"/>
    <property type="match status" value="1"/>
</dbReference>
<keyword evidence="4" id="KW-0411">Iron-sulfur</keyword>
<accession>A0A6L7ISM6</accession>
<dbReference type="EMBL" id="CP063310">
    <property type="protein sequence ID" value="QOS70005.1"/>
    <property type="molecule type" value="Genomic_DNA"/>
</dbReference>
<dbReference type="Pfam" id="PF13247">
    <property type="entry name" value="Fer4_11"/>
    <property type="match status" value="1"/>
</dbReference>
<dbReference type="SUPFAM" id="SSF54862">
    <property type="entry name" value="4Fe-4S ferredoxins"/>
    <property type="match status" value="1"/>
</dbReference>
<dbReference type="AlphaFoldDB" id="A0A6L7ISM6"/>
<evidence type="ECO:0000259" key="5">
    <source>
        <dbReference type="PROSITE" id="PS51379"/>
    </source>
</evidence>
<dbReference type="PANTHER" id="PTHR43177">
    <property type="entry name" value="PROTEIN NRFC"/>
    <property type="match status" value="1"/>
</dbReference>
<sequence length="261" mass="28603">MERRTFLKAGALAAAAAVAPLSGCSSAGAAGAEGETVRQAMEARQWGFVIDVEKLNASGVMDRIVQACHHAHNVPDTGDPKTEIKWIWEDDFEHSFSEIDSEYASERVVQLGFPLLCNHCEEPPCVRLCPTEATFKRADGVVVMDYHRCIGCRFCMAGCPYGARSLNFFDPRPYIDEPNPDYPTRSKGVVEKCMLCSERIDQGLEPLCAELSEGAIVFGDLTDPESAARKALAEHFTIRRRVELGTGPSVYYIVNGGEAHA</sequence>
<dbReference type="KEGG" id="egd:GS424_009535"/>